<reference evidence="1 2" key="1">
    <citation type="submission" date="2024-10" db="EMBL/GenBank/DDBJ databases">
        <title>Updated reference genomes for cyclostephanoid diatoms.</title>
        <authorList>
            <person name="Roberts W.R."/>
            <person name="Alverson A.J."/>
        </authorList>
    </citation>
    <scope>NUCLEOTIDE SEQUENCE [LARGE SCALE GENOMIC DNA]</scope>
    <source>
        <strain evidence="1 2">AJA010-31</strain>
    </source>
</reference>
<dbReference type="AlphaFoldDB" id="A0ABD3QY93"/>
<dbReference type="PANTHER" id="PTHR14614">
    <property type="entry name" value="HEPATOCELLULAR CARCINOMA-ASSOCIATED ANTIGEN"/>
    <property type="match status" value="1"/>
</dbReference>
<gene>
    <name evidence="1" type="ORF">ACHAWO_006217</name>
</gene>
<dbReference type="EMBL" id="JALLPJ020000005">
    <property type="protein sequence ID" value="KAL3805413.1"/>
    <property type="molecule type" value="Genomic_DNA"/>
</dbReference>
<protein>
    <submittedName>
        <fullName evidence="1">Uncharacterized protein</fullName>
    </submittedName>
</protein>
<proteinExistence type="predicted"/>
<dbReference type="Gene3D" id="3.40.50.150">
    <property type="entry name" value="Vaccinia Virus protein VP39"/>
    <property type="match status" value="1"/>
</dbReference>
<dbReference type="InterPro" id="IPR029063">
    <property type="entry name" value="SAM-dependent_MTases_sf"/>
</dbReference>
<accession>A0ABD3QY93</accession>
<comment type="caution">
    <text evidence="1">The sequence shown here is derived from an EMBL/GenBank/DDBJ whole genome shotgun (WGS) entry which is preliminary data.</text>
</comment>
<evidence type="ECO:0000313" key="1">
    <source>
        <dbReference type="EMBL" id="KAL3805413.1"/>
    </source>
</evidence>
<keyword evidence="2" id="KW-1185">Reference proteome</keyword>
<dbReference type="SUPFAM" id="SSF53335">
    <property type="entry name" value="S-adenosyl-L-methionine-dependent methyltransferases"/>
    <property type="match status" value="1"/>
</dbReference>
<sequence length="301" mass="33337">MYERKRSKLGKVPIISRTIPISINLSSQPKSINATITLETTIWEMESPSDMIQTWWTVEETDRAAIADPFGVVVWPGSIVASQELMKRHYTAWNVTTNAAATTVSPMDNLTVLVLGAGTGVEVQIAALLGAKQVIATDINPFTLKLLDYGASQIFGSDGPTSNVVESKLFTDKLAIDPIQDFDVYSNEQLPQFDILIAADVLYNANLAKQIGLRLYESISRSLANDAQFPKVIVADSQKFHGTNFLLEVPELVGLNNMLYENGLDVLRWEEIKLVNVTTSGVVIDEDQEYDVNVRLLSWGW</sequence>
<dbReference type="Proteomes" id="UP001530400">
    <property type="component" value="Unassembled WGS sequence"/>
</dbReference>
<organism evidence="1 2">
    <name type="scientific">Cyclotella atomus</name>
    <dbReference type="NCBI Taxonomy" id="382360"/>
    <lineage>
        <taxon>Eukaryota</taxon>
        <taxon>Sar</taxon>
        <taxon>Stramenopiles</taxon>
        <taxon>Ochrophyta</taxon>
        <taxon>Bacillariophyta</taxon>
        <taxon>Coscinodiscophyceae</taxon>
        <taxon>Thalassiosirophycidae</taxon>
        <taxon>Stephanodiscales</taxon>
        <taxon>Stephanodiscaceae</taxon>
        <taxon>Cyclotella</taxon>
    </lineage>
</organism>
<dbReference type="InterPro" id="IPR019410">
    <property type="entry name" value="Methyltransf_16"/>
</dbReference>
<evidence type="ECO:0000313" key="2">
    <source>
        <dbReference type="Proteomes" id="UP001530400"/>
    </source>
</evidence>
<name>A0ABD3QY93_9STRA</name>
<dbReference type="Pfam" id="PF10294">
    <property type="entry name" value="Methyltransf_16"/>
    <property type="match status" value="1"/>
</dbReference>